<evidence type="ECO:0000313" key="6">
    <source>
        <dbReference type="EMBL" id="OGF11226.1"/>
    </source>
</evidence>
<keyword evidence="2 5" id="KW-0689">Ribosomal protein</keyword>
<dbReference type="InterPro" id="IPR036899">
    <property type="entry name" value="Ribosomal_uL13_sf"/>
</dbReference>
<dbReference type="EMBL" id="MFFM01000036">
    <property type="protein sequence ID" value="OGF11226.1"/>
    <property type="molecule type" value="Genomic_DNA"/>
</dbReference>
<evidence type="ECO:0000256" key="5">
    <source>
        <dbReference type="HAMAP-Rule" id="MF_01366"/>
    </source>
</evidence>
<dbReference type="FunFam" id="3.90.1180.10:FF:000001">
    <property type="entry name" value="50S ribosomal protein L13"/>
    <property type="match status" value="1"/>
</dbReference>
<accession>A0A1F5R9Y1</accession>
<evidence type="ECO:0000256" key="3">
    <source>
        <dbReference type="ARBA" id="ARBA00023274"/>
    </source>
</evidence>
<proteinExistence type="inferred from homology"/>
<sequence length="143" mass="15818">MKTYVAKKGQVEHRWFLVDAKGRSLGRLATQIAMLLRGKGKPQFTPNTDCGDHVVVINAAQVRLTGAKMENKVAYRHSGYQGGLRTINYGRVLQGKKPERVVEMAVKGMLPKTKLARSNFSKLHVYAGDKHPHVAQAPQALAK</sequence>
<comment type="subunit">
    <text evidence="5">Part of the 50S ribosomal subunit.</text>
</comment>
<dbReference type="HAMAP" id="MF_01366">
    <property type="entry name" value="Ribosomal_uL13"/>
    <property type="match status" value="1"/>
</dbReference>
<dbReference type="GO" id="GO:0022625">
    <property type="term" value="C:cytosolic large ribosomal subunit"/>
    <property type="evidence" value="ECO:0007669"/>
    <property type="project" value="TreeGrafter"/>
</dbReference>
<keyword evidence="3 5" id="KW-0687">Ribonucleoprotein</keyword>
<protein>
    <recommendedName>
        <fullName evidence="4 5">Large ribosomal subunit protein uL13</fullName>
    </recommendedName>
</protein>
<dbReference type="GO" id="GO:0006412">
    <property type="term" value="P:translation"/>
    <property type="evidence" value="ECO:0007669"/>
    <property type="project" value="UniProtKB-UniRule"/>
</dbReference>
<dbReference type="GO" id="GO:0003735">
    <property type="term" value="F:structural constituent of ribosome"/>
    <property type="evidence" value="ECO:0007669"/>
    <property type="project" value="InterPro"/>
</dbReference>
<dbReference type="InterPro" id="IPR005822">
    <property type="entry name" value="Ribosomal_uL13"/>
</dbReference>
<comment type="function">
    <text evidence="5">This protein is one of the early assembly proteins of the 50S ribosomal subunit, although it is not seen to bind rRNA by itself. It is important during the early stages of 50S assembly.</text>
</comment>
<dbReference type="Pfam" id="PF00572">
    <property type="entry name" value="Ribosomal_L13"/>
    <property type="match status" value="1"/>
</dbReference>
<dbReference type="AlphaFoldDB" id="A0A1F5R9Y1"/>
<dbReference type="SUPFAM" id="SSF52161">
    <property type="entry name" value="Ribosomal protein L13"/>
    <property type="match status" value="1"/>
</dbReference>
<gene>
    <name evidence="5" type="primary">rplM</name>
    <name evidence="6" type="ORF">A2024_12490</name>
</gene>
<dbReference type="GO" id="GO:0003729">
    <property type="term" value="F:mRNA binding"/>
    <property type="evidence" value="ECO:0007669"/>
    <property type="project" value="TreeGrafter"/>
</dbReference>
<name>A0A1F5R9Y1_9BACT</name>
<comment type="similarity">
    <text evidence="1 5">Belongs to the universal ribosomal protein uL13 family.</text>
</comment>
<dbReference type="CDD" id="cd00392">
    <property type="entry name" value="Ribosomal_L13"/>
    <property type="match status" value="1"/>
</dbReference>
<comment type="caution">
    <text evidence="6">The sequence shown here is derived from an EMBL/GenBank/DDBJ whole genome shotgun (WGS) entry which is preliminary data.</text>
</comment>
<dbReference type="InterPro" id="IPR005823">
    <property type="entry name" value="Ribosomal_uL13_bac-type"/>
</dbReference>
<dbReference type="PANTHER" id="PTHR11545">
    <property type="entry name" value="RIBOSOMAL PROTEIN L13"/>
    <property type="match status" value="1"/>
</dbReference>
<dbReference type="PANTHER" id="PTHR11545:SF2">
    <property type="entry name" value="LARGE RIBOSOMAL SUBUNIT PROTEIN UL13M"/>
    <property type="match status" value="1"/>
</dbReference>
<dbReference type="NCBIfam" id="TIGR01066">
    <property type="entry name" value="rplM_bact"/>
    <property type="match status" value="1"/>
</dbReference>
<dbReference type="PIRSF" id="PIRSF002181">
    <property type="entry name" value="Ribosomal_L13"/>
    <property type="match status" value="1"/>
</dbReference>
<evidence type="ECO:0000256" key="1">
    <source>
        <dbReference type="ARBA" id="ARBA00006227"/>
    </source>
</evidence>
<evidence type="ECO:0000256" key="4">
    <source>
        <dbReference type="ARBA" id="ARBA00035201"/>
    </source>
</evidence>
<dbReference type="Proteomes" id="UP000177230">
    <property type="component" value="Unassembled WGS sequence"/>
</dbReference>
<dbReference type="Gene3D" id="3.90.1180.10">
    <property type="entry name" value="Ribosomal protein L13"/>
    <property type="match status" value="1"/>
</dbReference>
<organism evidence="6 7">
    <name type="scientific">Candidatus Edwardsbacteria bacterium GWF2_54_11</name>
    <dbReference type="NCBI Taxonomy" id="1817851"/>
    <lineage>
        <taxon>Bacteria</taxon>
        <taxon>Candidatus Edwardsiibacteriota</taxon>
    </lineage>
</organism>
<dbReference type="GO" id="GO:0017148">
    <property type="term" value="P:negative regulation of translation"/>
    <property type="evidence" value="ECO:0007669"/>
    <property type="project" value="TreeGrafter"/>
</dbReference>
<evidence type="ECO:0000313" key="7">
    <source>
        <dbReference type="Proteomes" id="UP000177230"/>
    </source>
</evidence>
<evidence type="ECO:0000256" key="2">
    <source>
        <dbReference type="ARBA" id="ARBA00022980"/>
    </source>
</evidence>
<reference evidence="6 7" key="1">
    <citation type="journal article" date="2016" name="Nat. Commun.">
        <title>Thousands of microbial genomes shed light on interconnected biogeochemical processes in an aquifer system.</title>
        <authorList>
            <person name="Anantharaman K."/>
            <person name="Brown C.T."/>
            <person name="Hug L.A."/>
            <person name="Sharon I."/>
            <person name="Castelle C.J."/>
            <person name="Probst A.J."/>
            <person name="Thomas B.C."/>
            <person name="Singh A."/>
            <person name="Wilkins M.J."/>
            <person name="Karaoz U."/>
            <person name="Brodie E.L."/>
            <person name="Williams K.H."/>
            <person name="Hubbard S.S."/>
            <person name="Banfield J.F."/>
        </authorList>
    </citation>
    <scope>NUCLEOTIDE SEQUENCE [LARGE SCALE GENOMIC DNA]</scope>
</reference>